<dbReference type="OrthoDB" id="662471at2"/>
<evidence type="ECO:0000313" key="2">
    <source>
        <dbReference type="Proteomes" id="UP000198598"/>
    </source>
</evidence>
<keyword evidence="2" id="KW-1185">Reference proteome</keyword>
<organism evidence="1 2">
    <name type="scientific">Spirosoma endophyticum</name>
    <dbReference type="NCBI Taxonomy" id="662367"/>
    <lineage>
        <taxon>Bacteria</taxon>
        <taxon>Pseudomonadati</taxon>
        <taxon>Bacteroidota</taxon>
        <taxon>Cytophagia</taxon>
        <taxon>Cytophagales</taxon>
        <taxon>Cytophagaceae</taxon>
        <taxon>Spirosoma</taxon>
    </lineage>
</organism>
<dbReference type="STRING" id="662367.SAMN05216167_13145"/>
<evidence type="ECO:0000313" key="1">
    <source>
        <dbReference type="EMBL" id="SFF15549.1"/>
    </source>
</evidence>
<proteinExistence type="predicted"/>
<name>A0A1I2GEN5_9BACT</name>
<dbReference type="Proteomes" id="UP000198598">
    <property type="component" value="Unassembled WGS sequence"/>
</dbReference>
<protein>
    <submittedName>
        <fullName evidence="1">Uncharacterized protein</fullName>
    </submittedName>
</protein>
<dbReference type="RefSeq" id="WP_093834311.1">
    <property type="nucleotide sequence ID" value="NZ_FOLQ01000031.1"/>
</dbReference>
<dbReference type="EMBL" id="FOLQ01000031">
    <property type="protein sequence ID" value="SFF15549.1"/>
    <property type="molecule type" value="Genomic_DNA"/>
</dbReference>
<dbReference type="AlphaFoldDB" id="A0A1I2GEN5"/>
<accession>A0A1I2GEN5</accession>
<reference evidence="1 2" key="1">
    <citation type="submission" date="2016-10" db="EMBL/GenBank/DDBJ databases">
        <authorList>
            <person name="de Groot N.N."/>
        </authorList>
    </citation>
    <scope>NUCLEOTIDE SEQUENCE [LARGE SCALE GENOMIC DNA]</scope>
    <source>
        <strain evidence="1 2">DSM 26130</strain>
    </source>
</reference>
<gene>
    <name evidence="1" type="ORF">SAMN05216167_13145</name>
</gene>
<sequence length="163" mass="18267">MNFELIKNDSLSGQKAVIYSVRIEDEIETLLEKFVAENVADYRDQVRELLLRLQQIGHNTGARETFFKPNEGKPGDGVEALYDAENKKLRLYCIRNGRVAVIVGGGGPKTTRTWQEDPKLKVANELLQLISKTIIQALSAGDLRWSADGLTLEGELTLDTDNY</sequence>